<evidence type="ECO:0000256" key="8">
    <source>
        <dbReference type="ARBA" id="ARBA00022490"/>
    </source>
</evidence>
<evidence type="ECO:0000256" key="9">
    <source>
        <dbReference type="ARBA" id="ARBA00022722"/>
    </source>
</evidence>
<proteinExistence type="inferred from homology"/>
<evidence type="ECO:0000313" key="18">
    <source>
        <dbReference type="EMBL" id="TQV83499.1"/>
    </source>
</evidence>
<name>A0A545U1Z5_9PROT</name>
<feature type="binding site" evidence="14 15">
    <location>
        <position position="27"/>
    </location>
    <ligand>
        <name>a divalent metal cation</name>
        <dbReference type="ChEBI" id="CHEBI:60240"/>
    </ligand>
</feature>
<keyword evidence="8 14" id="KW-0963">Cytoplasm</keyword>
<evidence type="ECO:0000256" key="11">
    <source>
        <dbReference type="ARBA" id="ARBA00022759"/>
    </source>
</evidence>
<dbReference type="AlphaFoldDB" id="A0A545U1Z5"/>
<dbReference type="GO" id="GO:0032299">
    <property type="term" value="C:ribonuclease H2 complex"/>
    <property type="evidence" value="ECO:0007669"/>
    <property type="project" value="TreeGrafter"/>
</dbReference>
<keyword evidence="10 14" id="KW-0479">Metal-binding</keyword>
<evidence type="ECO:0000256" key="10">
    <source>
        <dbReference type="ARBA" id="ARBA00022723"/>
    </source>
</evidence>
<evidence type="ECO:0000256" key="15">
    <source>
        <dbReference type="PROSITE-ProRule" id="PRU01319"/>
    </source>
</evidence>
<comment type="function">
    <text evidence="3 14 16">Endonuclease that specifically degrades the RNA of RNA-DNA hybrids.</text>
</comment>
<dbReference type="HAMAP" id="MF_00052_B">
    <property type="entry name" value="RNase_HII_B"/>
    <property type="match status" value="1"/>
</dbReference>
<dbReference type="NCBIfam" id="NF000595">
    <property type="entry name" value="PRK00015.1-3"/>
    <property type="match status" value="1"/>
</dbReference>
<evidence type="ECO:0000256" key="12">
    <source>
        <dbReference type="ARBA" id="ARBA00022801"/>
    </source>
</evidence>
<comment type="caution">
    <text evidence="18">The sequence shown here is derived from an EMBL/GenBank/DDBJ whole genome shotgun (WGS) entry which is preliminary data.</text>
</comment>
<comment type="cofactor">
    <cofactor evidence="14 15">
        <name>Mn(2+)</name>
        <dbReference type="ChEBI" id="CHEBI:29035"/>
    </cofactor>
    <cofactor evidence="14 15">
        <name>Mg(2+)</name>
        <dbReference type="ChEBI" id="CHEBI:18420"/>
    </cofactor>
    <text evidence="14 15">Manganese or magnesium. Binds 1 divalent metal ion per monomer in the absence of substrate. May bind a second metal ion after substrate binding.</text>
</comment>
<dbReference type="PANTHER" id="PTHR10954">
    <property type="entry name" value="RIBONUCLEASE H2 SUBUNIT A"/>
    <property type="match status" value="1"/>
</dbReference>
<comment type="catalytic activity">
    <reaction evidence="1 14 15 16">
        <text>Endonucleolytic cleavage to 5'-phosphomonoester.</text>
        <dbReference type="EC" id="3.1.26.4"/>
    </reaction>
</comment>
<dbReference type="Pfam" id="PF01351">
    <property type="entry name" value="RNase_HII"/>
    <property type="match status" value="1"/>
</dbReference>
<evidence type="ECO:0000256" key="6">
    <source>
        <dbReference type="ARBA" id="ARBA00012180"/>
    </source>
</evidence>
<dbReference type="OrthoDB" id="9803420at2"/>
<dbReference type="PANTHER" id="PTHR10954:SF18">
    <property type="entry name" value="RIBONUCLEASE HII"/>
    <property type="match status" value="1"/>
</dbReference>
<gene>
    <name evidence="14" type="primary">rnhB</name>
    <name evidence="18" type="ORF">FKG95_02605</name>
</gene>
<keyword evidence="13 14" id="KW-0464">Manganese</keyword>
<dbReference type="EC" id="3.1.26.4" evidence="6 14"/>
<dbReference type="SUPFAM" id="SSF53098">
    <property type="entry name" value="Ribonuclease H-like"/>
    <property type="match status" value="1"/>
</dbReference>
<sequence>MPDFSLEQELAEDLRDLLKEPRIVGVDEVGRGPWAGPVVAAAVWLDQDALPDSLSGRLDDSKKLSKHAREDICGQLQALASEDKAILALGQAEVAEIDSLNILKASLLAMTRAVARLPFIPDAALIDGNKLPELPCPGRPVIKGDGRSLSIAAASIIAKVSRDGQMAALAQSHPGYGWERNQGYGTAEHRAGIAQLGITAAHRRSFRPIREAE</sequence>
<evidence type="ECO:0000256" key="16">
    <source>
        <dbReference type="RuleBase" id="RU003515"/>
    </source>
</evidence>
<dbReference type="RefSeq" id="WP_142894736.1">
    <property type="nucleotide sequence ID" value="NZ_ML660052.1"/>
</dbReference>
<dbReference type="GO" id="GO:0030145">
    <property type="term" value="F:manganese ion binding"/>
    <property type="evidence" value="ECO:0007669"/>
    <property type="project" value="UniProtKB-UniRule"/>
</dbReference>
<evidence type="ECO:0000256" key="14">
    <source>
        <dbReference type="HAMAP-Rule" id="MF_00052"/>
    </source>
</evidence>
<evidence type="ECO:0000256" key="7">
    <source>
        <dbReference type="ARBA" id="ARBA00019179"/>
    </source>
</evidence>
<evidence type="ECO:0000256" key="5">
    <source>
        <dbReference type="ARBA" id="ARBA00007383"/>
    </source>
</evidence>
<evidence type="ECO:0000256" key="2">
    <source>
        <dbReference type="ARBA" id="ARBA00001946"/>
    </source>
</evidence>
<keyword evidence="19" id="KW-1185">Reference proteome</keyword>
<feature type="binding site" evidence="14 15">
    <location>
        <position position="28"/>
    </location>
    <ligand>
        <name>a divalent metal cation</name>
        <dbReference type="ChEBI" id="CHEBI:60240"/>
    </ligand>
</feature>
<dbReference type="InterPro" id="IPR024567">
    <property type="entry name" value="RNase_HII/HIII_dom"/>
</dbReference>
<dbReference type="GO" id="GO:0043137">
    <property type="term" value="P:DNA replication, removal of RNA primer"/>
    <property type="evidence" value="ECO:0007669"/>
    <property type="project" value="TreeGrafter"/>
</dbReference>
<feature type="domain" description="RNase H type-2" evidence="17">
    <location>
        <begin position="21"/>
        <end position="213"/>
    </location>
</feature>
<comment type="cofactor">
    <cofactor evidence="2">
        <name>Mg(2+)</name>
        <dbReference type="ChEBI" id="CHEBI:18420"/>
    </cofactor>
</comment>
<dbReference type="InterPro" id="IPR036397">
    <property type="entry name" value="RNaseH_sf"/>
</dbReference>
<dbReference type="GO" id="GO:0006298">
    <property type="term" value="P:mismatch repair"/>
    <property type="evidence" value="ECO:0007669"/>
    <property type="project" value="TreeGrafter"/>
</dbReference>
<dbReference type="PROSITE" id="PS51975">
    <property type="entry name" value="RNASE_H_2"/>
    <property type="match status" value="1"/>
</dbReference>
<keyword evidence="12 14" id="KW-0378">Hydrolase</keyword>
<dbReference type="EMBL" id="VHSH01000001">
    <property type="protein sequence ID" value="TQV83499.1"/>
    <property type="molecule type" value="Genomic_DNA"/>
</dbReference>
<dbReference type="GO" id="GO:0004523">
    <property type="term" value="F:RNA-DNA hybrid ribonuclease activity"/>
    <property type="evidence" value="ECO:0007669"/>
    <property type="project" value="UniProtKB-UniRule"/>
</dbReference>
<dbReference type="InterPro" id="IPR001352">
    <property type="entry name" value="RNase_HII/HIII"/>
</dbReference>
<dbReference type="GO" id="GO:0003723">
    <property type="term" value="F:RNA binding"/>
    <property type="evidence" value="ECO:0007669"/>
    <property type="project" value="UniProtKB-UniRule"/>
</dbReference>
<keyword evidence="9 14" id="KW-0540">Nuclease</keyword>
<reference evidence="18 19" key="1">
    <citation type="submission" date="2019-06" db="EMBL/GenBank/DDBJ databases">
        <title>Whole genome sequence for Rhodospirillaceae sp. R148.</title>
        <authorList>
            <person name="Wang G."/>
        </authorList>
    </citation>
    <scope>NUCLEOTIDE SEQUENCE [LARGE SCALE GENOMIC DNA]</scope>
    <source>
        <strain evidence="18 19">R148</strain>
    </source>
</reference>
<dbReference type="InterPro" id="IPR022898">
    <property type="entry name" value="RNase_HII"/>
</dbReference>
<dbReference type="Gene3D" id="3.30.420.10">
    <property type="entry name" value="Ribonuclease H-like superfamily/Ribonuclease H"/>
    <property type="match status" value="1"/>
</dbReference>
<evidence type="ECO:0000256" key="13">
    <source>
        <dbReference type="ARBA" id="ARBA00023211"/>
    </source>
</evidence>
<dbReference type="InterPro" id="IPR012337">
    <property type="entry name" value="RNaseH-like_sf"/>
</dbReference>
<comment type="subcellular location">
    <subcellularLocation>
        <location evidence="4 14">Cytoplasm</location>
    </subcellularLocation>
</comment>
<organism evidence="18 19">
    <name type="scientific">Denitrobaculum tricleocarpae</name>
    <dbReference type="NCBI Taxonomy" id="2591009"/>
    <lineage>
        <taxon>Bacteria</taxon>
        <taxon>Pseudomonadati</taxon>
        <taxon>Pseudomonadota</taxon>
        <taxon>Alphaproteobacteria</taxon>
        <taxon>Rhodospirillales</taxon>
        <taxon>Rhodospirillaceae</taxon>
        <taxon>Denitrobaculum</taxon>
    </lineage>
</organism>
<accession>A0A545U1Z5</accession>
<keyword evidence="11 14" id="KW-0255">Endonuclease</keyword>
<evidence type="ECO:0000256" key="3">
    <source>
        <dbReference type="ARBA" id="ARBA00004065"/>
    </source>
</evidence>
<evidence type="ECO:0000256" key="1">
    <source>
        <dbReference type="ARBA" id="ARBA00000077"/>
    </source>
</evidence>
<dbReference type="Proteomes" id="UP000315252">
    <property type="component" value="Unassembled WGS sequence"/>
</dbReference>
<comment type="similarity">
    <text evidence="5 14 16">Belongs to the RNase HII family.</text>
</comment>
<evidence type="ECO:0000256" key="4">
    <source>
        <dbReference type="ARBA" id="ARBA00004496"/>
    </source>
</evidence>
<evidence type="ECO:0000259" key="17">
    <source>
        <dbReference type="PROSITE" id="PS51975"/>
    </source>
</evidence>
<protein>
    <recommendedName>
        <fullName evidence="7 14">Ribonuclease HII</fullName>
        <shortName evidence="14">RNase HII</shortName>
        <ecNumber evidence="6 14">3.1.26.4</ecNumber>
    </recommendedName>
</protein>
<feature type="binding site" evidence="14 15">
    <location>
        <position position="127"/>
    </location>
    <ligand>
        <name>a divalent metal cation</name>
        <dbReference type="ChEBI" id="CHEBI:60240"/>
    </ligand>
</feature>
<dbReference type="CDD" id="cd07182">
    <property type="entry name" value="RNase_HII_bacteria_HII_like"/>
    <property type="match status" value="1"/>
</dbReference>
<evidence type="ECO:0000313" key="19">
    <source>
        <dbReference type="Proteomes" id="UP000315252"/>
    </source>
</evidence>
<dbReference type="GO" id="GO:0005737">
    <property type="term" value="C:cytoplasm"/>
    <property type="evidence" value="ECO:0007669"/>
    <property type="project" value="UniProtKB-SubCell"/>
</dbReference>